<dbReference type="RefSeq" id="WP_121229858.1">
    <property type="nucleotide sequence ID" value="NZ_JBIUBA010000061.1"/>
</dbReference>
<dbReference type="Gene3D" id="3.10.450.50">
    <property type="match status" value="1"/>
</dbReference>
<gene>
    <name evidence="2" type="ORF">DFJ66_8172</name>
</gene>
<accession>A0A495XJU5</accession>
<protein>
    <submittedName>
        <fullName evidence="2">Uncharacterized protein (TIGR02246 family)</fullName>
    </submittedName>
</protein>
<dbReference type="EMBL" id="RBXR01000001">
    <property type="protein sequence ID" value="RKT74801.1"/>
    <property type="molecule type" value="Genomic_DNA"/>
</dbReference>
<dbReference type="InterPro" id="IPR032710">
    <property type="entry name" value="NTF2-like_dom_sf"/>
</dbReference>
<dbReference type="InterPro" id="IPR037401">
    <property type="entry name" value="SnoaL-like"/>
</dbReference>
<keyword evidence="3" id="KW-1185">Reference proteome</keyword>
<evidence type="ECO:0000259" key="1">
    <source>
        <dbReference type="Pfam" id="PF12680"/>
    </source>
</evidence>
<evidence type="ECO:0000313" key="3">
    <source>
        <dbReference type="Proteomes" id="UP000272729"/>
    </source>
</evidence>
<feature type="domain" description="SnoaL-like" evidence="1">
    <location>
        <begin position="21"/>
        <end position="117"/>
    </location>
</feature>
<sequence length="127" mass="14195">MTTNVDEFALTDDATRVTDLYVRAMNAGDLEAVLRLYTEDAVSVWDPEKPISGEEHRQAVAEFITQKPRMRAQVKESYVTGDTALLVVDWTIEIEGQETLTGTGLDVLRRGADGNWRYAVDNPFGDN</sequence>
<dbReference type="Pfam" id="PF12680">
    <property type="entry name" value="SnoaL_2"/>
    <property type="match status" value="1"/>
</dbReference>
<comment type="caution">
    <text evidence="2">The sequence shown here is derived from an EMBL/GenBank/DDBJ whole genome shotgun (WGS) entry which is preliminary data.</text>
</comment>
<proteinExistence type="predicted"/>
<organism evidence="2 3">
    <name type="scientific">Saccharothrix variisporea</name>
    <dbReference type="NCBI Taxonomy" id="543527"/>
    <lineage>
        <taxon>Bacteria</taxon>
        <taxon>Bacillati</taxon>
        <taxon>Actinomycetota</taxon>
        <taxon>Actinomycetes</taxon>
        <taxon>Pseudonocardiales</taxon>
        <taxon>Pseudonocardiaceae</taxon>
        <taxon>Saccharothrix</taxon>
    </lineage>
</organism>
<dbReference type="Proteomes" id="UP000272729">
    <property type="component" value="Unassembled WGS sequence"/>
</dbReference>
<dbReference type="OrthoDB" id="7375616at2"/>
<reference evidence="2 3" key="1">
    <citation type="submission" date="2018-10" db="EMBL/GenBank/DDBJ databases">
        <title>Sequencing the genomes of 1000 actinobacteria strains.</title>
        <authorList>
            <person name="Klenk H.-P."/>
        </authorList>
    </citation>
    <scope>NUCLEOTIDE SEQUENCE [LARGE SCALE GENOMIC DNA]</scope>
    <source>
        <strain evidence="2 3">DSM 43911</strain>
    </source>
</reference>
<dbReference type="SUPFAM" id="SSF54427">
    <property type="entry name" value="NTF2-like"/>
    <property type="match status" value="1"/>
</dbReference>
<dbReference type="InterPro" id="IPR011944">
    <property type="entry name" value="Steroid_delta5-4_isomerase"/>
</dbReference>
<dbReference type="AlphaFoldDB" id="A0A495XJU5"/>
<evidence type="ECO:0000313" key="2">
    <source>
        <dbReference type="EMBL" id="RKT74801.1"/>
    </source>
</evidence>
<name>A0A495XJU5_9PSEU</name>
<dbReference type="NCBIfam" id="TIGR02246">
    <property type="entry name" value="SgcJ/EcaC family oxidoreductase"/>
    <property type="match status" value="1"/>
</dbReference>